<protein>
    <submittedName>
        <fullName evidence="1">Uncharacterized protein</fullName>
    </submittedName>
</protein>
<dbReference type="AlphaFoldDB" id="A0A6G7GJC9"/>
<reference evidence="1 2" key="1">
    <citation type="submission" date="2020-02" db="EMBL/GenBank/DDBJ databases">
        <title>Newly sequenced genome of strain CSTR1 showed variability in Candidatus Kuenenia stuttgartiensis genomes.</title>
        <authorList>
            <person name="Ding C."/>
            <person name="Adrian L."/>
        </authorList>
    </citation>
    <scope>NUCLEOTIDE SEQUENCE [LARGE SCALE GENOMIC DNA]</scope>
    <source>
        <strain evidence="1 2">CSTR1</strain>
    </source>
</reference>
<evidence type="ECO:0000313" key="1">
    <source>
        <dbReference type="EMBL" id="QII09413.1"/>
    </source>
</evidence>
<dbReference type="Proteomes" id="UP000501926">
    <property type="component" value="Chromosome"/>
</dbReference>
<proteinExistence type="predicted"/>
<organism evidence="1 2">
    <name type="scientific">Kuenenia stuttgartiensis</name>
    <dbReference type="NCBI Taxonomy" id="174633"/>
    <lineage>
        <taxon>Bacteria</taxon>
        <taxon>Pseudomonadati</taxon>
        <taxon>Planctomycetota</taxon>
        <taxon>Candidatus Brocadiia</taxon>
        <taxon>Candidatus Brocadiales</taxon>
        <taxon>Candidatus Brocadiaceae</taxon>
        <taxon>Candidatus Kuenenia</taxon>
    </lineage>
</organism>
<gene>
    <name evidence="1" type="ORF">KsCSTR_00340</name>
</gene>
<name>A0A6G7GJC9_KUEST</name>
<dbReference type="EMBL" id="CP049055">
    <property type="protein sequence ID" value="QII09413.1"/>
    <property type="molecule type" value="Genomic_DNA"/>
</dbReference>
<evidence type="ECO:0000313" key="2">
    <source>
        <dbReference type="Proteomes" id="UP000501926"/>
    </source>
</evidence>
<accession>A0A6G7GJC9</accession>
<sequence>MIEKLERAIDDIVAKMSKQSDVCNNYDSCMSFFNSLVNSAIFGRIYETQLRTINC</sequence>